<organism evidence="2 3">
    <name type="scientific">Mycolicibacterium chitae</name>
    <name type="common">Mycobacterium chitae</name>
    <dbReference type="NCBI Taxonomy" id="1792"/>
    <lineage>
        <taxon>Bacteria</taxon>
        <taxon>Bacillati</taxon>
        <taxon>Actinomycetota</taxon>
        <taxon>Actinomycetes</taxon>
        <taxon>Mycobacteriales</taxon>
        <taxon>Mycobacteriaceae</taxon>
        <taxon>Mycolicibacterium</taxon>
    </lineage>
</organism>
<evidence type="ECO:0000313" key="2">
    <source>
        <dbReference type="EMBL" id="VEG46169.1"/>
    </source>
</evidence>
<evidence type="ECO:0000256" key="1">
    <source>
        <dbReference type="SAM" id="Phobius"/>
    </source>
</evidence>
<keyword evidence="1" id="KW-1133">Transmembrane helix</keyword>
<keyword evidence="3" id="KW-1185">Reference proteome</keyword>
<proteinExistence type="predicted"/>
<evidence type="ECO:0000313" key="3">
    <source>
        <dbReference type="Proteomes" id="UP000282551"/>
    </source>
</evidence>
<gene>
    <name evidence="2" type="ORF">NCTC10485_00962</name>
</gene>
<reference evidence="2 3" key="1">
    <citation type="submission" date="2018-12" db="EMBL/GenBank/DDBJ databases">
        <authorList>
            <consortium name="Pathogen Informatics"/>
        </authorList>
    </citation>
    <scope>NUCLEOTIDE SEQUENCE [LARGE SCALE GENOMIC DNA]</scope>
    <source>
        <strain evidence="2 3">NCTC10485</strain>
    </source>
</reference>
<dbReference type="EMBL" id="LR134355">
    <property type="protein sequence ID" value="VEG46169.1"/>
    <property type="molecule type" value="Genomic_DNA"/>
</dbReference>
<feature type="transmembrane region" description="Helical" evidence="1">
    <location>
        <begin position="21"/>
        <end position="41"/>
    </location>
</feature>
<sequence>MSSKLSPLVRRAGDRVAAASAMTLLSSLLAVLTTLSIIAALSSDASLGVTSTVLFVPALSAALGALAMRRLVARRDEQAEREDARQDATELRQLEHTLRYVDGKLTAALTRFGTDQHNDAVVAMFQAKAATELLLDSDDAPHQDSTESRYPLADFLAPAALRAGDSAERPGGLSLA</sequence>
<name>A0A448I145_MYCCI</name>
<accession>A0A448I145</accession>
<dbReference type="AlphaFoldDB" id="A0A448I145"/>
<keyword evidence="1" id="KW-0812">Transmembrane</keyword>
<protein>
    <submittedName>
        <fullName evidence="2">Uncharacterized protein</fullName>
    </submittedName>
</protein>
<keyword evidence="1" id="KW-0472">Membrane</keyword>
<dbReference type="Proteomes" id="UP000282551">
    <property type="component" value="Chromosome"/>
</dbReference>
<feature type="transmembrane region" description="Helical" evidence="1">
    <location>
        <begin position="47"/>
        <end position="68"/>
    </location>
</feature>